<evidence type="ECO:0000256" key="1">
    <source>
        <dbReference type="SAM" id="Coils"/>
    </source>
</evidence>
<feature type="compositionally biased region" description="Pro residues" evidence="2">
    <location>
        <begin position="1034"/>
        <end position="1043"/>
    </location>
</feature>
<organism evidence="3 4">
    <name type="scientific">Azospirillum oryzae</name>
    <dbReference type="NCBI Taxonomy" id="286727"/>
    <lineage>
        <taxon>Bacteria</taxon>
        <taxon>Pseudomonadati</taxon>
        <taxon>Pseudomonadota</taxon>
        <taxon>Alphaproteobacteria</taxon>
        <taxon>Rhodospirillales</taxon>
        <taxon>Azospirillaceae</taxon>
        <taxon>Azospirillum</taxon>
    </lineage>
</organism>
<sequence length="1103" mass="114196">MELTNLLPAARERAVRSLQIQREATQKWGDTTDEVKAKWIALQEQIADVQAVKRFQDDVTRVATDIGKDISENLWDQITGQAKAGDALQFFKNWAKRLAVEMLNQNIVLPITMQIVGSMPSLFGIQAPAGAAGAAGNATGGLTNTVLSKAISWGADKLGLTGGMDQLMNTTLIGSAGGWAMAAPASVTAATAAPITGAASLNAATGVAAAGNTGVANTLYAGAASGVSGSGITLSGVLGAAGPAALAGMGAGYLGTMANSKAVGGLSGAALGAGAGYLSTIVGLSSLGGPIGAAIGAVVGAIVGLLGTQKATVGKTASADVTINAGGKSATFGNIQTDNEGDPETGKALGTALSGIYSIAAMGGGTLTKDFGIGQTAAKGLYVGGSVPYKEFGKGDNAIGDLLRYTLLEQGGLKDGGANTIAALKATKAKDWEEAAKDIGLGASIDAGTTALAALDKSLNSFTKSAKETTAEAMKPMLEEFERAKKLGIDGAYKTLATDQLKTYLDQLKNPVDFTQREQDMASLTGQFQAIREAVVQLNPAMAAYVDQIEAETRARIKAQTAQEATVLLNEAMGRGYLNQIKDLEKARDINARNLAAVGLDVSTAGDIFNASLTSLLRGLDDASLSVVAQSFTGDIATLATTLRNASSAAVSFATDVAGRVQTALGNDRGASLIALDAQQAAALATARASGYDTTTLQQVQATERAAQAFKLAQADVLAAYDQQIAAQQDYVAALTDGAVKLAQSAREFRSAYDALALNDNSPLNAKDRLEEARRQFGTALTTYRDVASTAEDRDAAKQTLLSLGPSLVQLAKGFLGSTDTTDYDYVRSVFAELGDTTAMGVDTADKQLEAANATLKEMQRQRADAAAIGQKQYGVLSDLNSIMAQSYGIWQAQLTALQASTGTTSSTSPSTYVDSSVEAKRTRLQAFTNADIERTFGGFSDIIAARAADPSFNLALWFKTFGINEVLAGTRKIPGFATGTLSTPPGAVWVGEQGPELLWQGERRRSPPPSTACASPRPSRRPMTVGRATSPPSGRPAPPPSAPAALSSGWTGRLPSWSGWWRPSTPAMRKRSRCSRRWRGKPAGRPNRWGGGSQLRGNPCPT</sequence>
<accession>A0A1X7HT14</accession>
<dbReference type="STRING" id="286727.SAMN02982917_0574"/>
<evidence type="ECO:0000313" key="3">
    <source>
        <dbReference type="EMBL" id="SMF92360.1"/>
    </source>
</evidence>
<evidence type="ECO:0000313" key="4">
    <source>
        <dbReference type="Proteomes" id="UP000192936"/>
    </source>
</evidence>
<gene>
    <name evidence="3" type="ORF">SAMN02982917_0574</name>
</gene>
<reference evidence="3 4" key="1">
    <citation type="submission" date="2017-04" db="EMBL/GenBank/DDBJ databases">
        <authorList>
            <person name="Afonso C.L."/>
            <person name="Miller P.J."/>
            <person name="Scott M.A."/>
            <person name="Spackman E."/>
            <person name="Goraichik I."/>
            <person name="Dimitrov K.M."/>
            <person name="Suarez D.L."/>
            <person name="Swayne D.E."/>
        </authorList>
    </citation>
    <scope>NUCLEOTIDE SEQUENCE [LARGE SCALE GENOMIC DNA]</scope>
    <source>
        <strain evidence="3 4">A2P</strain>
    </source>
</reference>
<feature type="coiled-coil region" evidence="1">
    <location>
        <begin position="842"/>
        <end position="869"/>
    </location>
</feature>
<proteinExistence type="predicted"/>
<dbReference type="EMBL" id="FXAK01000010">
    <property type="protein sequence ID" value="SMF92360.1"/>
    <property type="molecule type" value="Genomic_DNA"/>
</dbReference>
<name>A0A1X7HT14_9PROT</name>
<protein>
    <submittedName>
        <fullName evidence="3">Uncharacterized protein</fullName>
    </submittedName>
</protein>
<dbReference type="AlphaFoldDB" id="A0A1X7HT14"/>
<feature type="region of interest" description="Disordered" evidence="2">
    <location>
        <begin position="1000"/>
        <end position="1103"/>
    </location>
</feature>
<feature type="compositionally biased region" description="Basic residues" evidence="2">
    <location>
        <begin position="1069"/>
        <end position="1083"/>
    </location>
</feature>
<dbReference type="Proteomes" id="UP000192936">
    <property type="component" value="Unassembled WGS sequence"/>
</dbReference>
<evidence type="ECO:0000256" key="2">
    <source>
        <dbReference type="SAM" id="MobiDB-lite"/>
    </source>
</evidence>
<keyword evidence="1" id="KW-0175">Coiled coil</keyword>